<gene>
    <name evidence="6" type="ORF">CBOVIS_LOCUS11190</name>
</gene>
<dbReference type="InterPro" id="IPR035979">
    <property type="entry name" value="RBD_domain_sf"/>
</dbReference>
<name>A0A8S1FAZ8_9PELO</name>
<evidence type="ECO:0000256" key="1">
    <source>
        <dbReference type="ARBA" id="ARBA00022737"/>
    </source>
</evidence>
<feature type="domain" description="RRM" evidence="5">
    <location>
        <begin position="365"/>
        <end position="435"/>
    </location>
</feature>
<feature type="compositionally biased region" description="Gly residues" evidence="4">
    <location>
        <begin position="481"/>
        <end position="491"/>
    </location>
</feature>
<dbReference type="InterPro" id="IPR050666">
    <property type="entry name" value="ESRP"/>
</dbReference>
<reference evidence="6 7" key="1">
    <citation type="submission" date="2020-04" db="EMBL/GenBank/DDBJ databases">
        <authorList>
            <person name="Laetsch R D."/>
            <person name="Stevens L."/>
            <person name="Kumar S."/>
            <person name="Blaxter L. M."/>
        </authorList>
    </citation>
    <scope>NUCLEOTIDE SEQUENCE [LARGE SCALE GENOMIC DNA]</scope>
</reference>
<keyword evidence="1" id="KW-0677">Repeat</keyword>
<dbReference type="GO" id="GO:0003723">
    <property type="term" value="F:RNA binding"/>
    <property type="evidence" value="ECO:0007669"/>
    <property type="project" value="UniProtKB-UniRule"/>
</dbReference>
<keyword evidence="7" id="KW-1185">Reference proteome</keyword>
<dbReference type="SUPFAM" id="SSF54928">
    <property type="entry name" value="RNA-binding domain, RBD"/>
    <property type="match status" value="3"/>
</dbReference>
<sequence length="568" mass="63686">MADNGNVEIKHEPEYVPEVEIKKELQDEPLEPAQDKPQEANQNQPQQTNQDQLQDSAQVAKQGETETESIVASETSNVVSSIPAAQIAESQPSYVRLRGLPFSATDQEIHEFFTGLNVRSVKFTTGYDGRPSGEAYVEFPTREQGERALDYNRKEINRRYIEVFEVTENEYTFAVSRLNDVDDDKVIRMRGLPWSATEQDINQFLEGLETEEIVFGSTGGPRSRPSGDAFVKFRSADDAKKAMGYNKRTLGSRYVEIFKSSVLEFNKEKNISLGKSNRSNIPSLLSLDHTSRYGGAPSRPPPLMQSAAPYPAEPYGYHGYEDDYSRGYGRDYGRDYGREDTYGMPRDDPYRSSAAPAMSHGDGMNRVYMRGLPFDADAHDIDAFFAPLPVIGVKMGINDSNRASGDAIAEFENEMHASQALGRNKHLMGKRYVELFSPHDVPGNMKRLVWQEMRGPKAGDPPSLDPILTGFSSGRVVRGPRGPGMRNGGGRGARRHEYRRDVPPRQQRYSDTRGDWEPFGQGTQWGGYNPYNADDRQREPHASHDQYASGGNGGWGGWSQADDYSQKW</sequence>
<proteinExistence type="predicted"/>
<evidence type="ECO:0000256" key="2">
    <source>
        <dbReference type="ARBA" id="ARBA00022884"/>
    </source>
</evidence>
<accession>A0A8S1FAZ8</accession>
<feature type="compositionally biased region" description="Polar residues" evidence="4">
    <location>
        <begin position="68"/>
        <end position="78"/>
    </location>
</feature>
<dbReference type="InterPro" id="IPR000504">
    <property type="entry name" value="RRM_dom"/>
</dbReference>
<organism evidence="6 7">
    <name type="scientific">Caenorhabditis bovis</name>
    <dbReference type="NCBI Taxonomy" id="2654633"/>
    <lineage>
        <taxon>Eukaryota</taxon>
        <taxon>Metazoa</taxon>
        <taxon>Ecdysozoa</taxon>
        <taxon>Nematoda</taxon>
        <taxon>Chromadorea</taxon>
        <taxon>Rhabditida</taxon>
        <taxon>Rhabditina</taxon>
        <taxon>Rhabditomorpha</taxon>
        <taxon>Rhabditoidea</taxon>
        <taxon>Rhabditidae</taxon>
        <taxon>Peloderinae</taxon>
        <taxon>Caenorhabditis</taxon>
    </lineage>
</organism>
<dbReference type="AlphaFoldDB" id="A0A8S1FAZ8"/>
<dbReference type="InterPro" id="IPR012677">
    <property type="entry name" value="Nucleotide-bd_a/b_plait_sf"/>
</dbReference>
<evidence type="ECO:0000313" key="6">
    <source>
        <dbReference type="EMBL" id="CAB3409550.1"/>
    </source>
</evidence>
<comment type="caution">
    <text evidence="6">The sequence shown here is derived from an EMBL/GenBank/DDBJ whole genome shotgun (WGS) entry which is preliminary data.</text>
</comment>
<evidence type="ECO:0000313" key="7">
    <source>
        <dbReference type="Proteomes" id="UP000494206"/>
    </source>
</evidence>
<feature type="compositionally biased region" description="Basic and acidic residues" evidence="4">
    <location>
        <begin position="533"/>
        <end position="544"/>
    </location>
</feature>
<dbReference type="OrthoDB" id="431068at2759"/>
<dbReference type="EMBL" id="CADEPM010000008">
    <property type="protein sequence ID" value="CAB3409550.1"/>
    <property type="molecule type" value="Genomic_DNA"/>
</dbReference>
<feature type="domain" description="RRM" evidence="5">
    <location>
        <begin position="185"/>
        <end position="262"/>
    </location>
</feature>
<dbReference type="PROSITE" id="PS50102">
    <property type="entry name" value="RRM"/>
    <property type="match status" value="3"/>
</dbReference>
<evidence type="ECO:0000256" key="3">
    <source>
        <dbReference type="PROSITE-ProRule" id="PRU00176"/>
    </source>
</evidence>
<evidence type="ECO:0000259" key="5">
    <source>
        <dbReference type="PROSITE" id="PS50102"/>
    </source>
</evidence>
<feature type="compositionally biased region" description="Low complexity" evidence="4">
    <location>
        <begin position="39"/>
        <end position="58"/>
    </location>
</feature>
<dbReference type="SMART" id="SM00360">
    <property type="entry name" value="RRM"/>
    <property type="match status" value="3"/>
</dbReference>
<dbReference type="Proteomes" id="UP000494206">
    <property type="component" value="Unassembled WGS sequence"/>
</dbReference>
<dbReference type="Pfam" id="PF00076">
    <property type="entry name" value="RRM_1"/>
    <property type="match status" value="2"/>
</dbReference>
<keyword evidence="2 3" id="KW-0694">RNA-binding</keyword>
<dbReference type="PANTHER" id="PTHR13976">
    <property type="entry name" value="HETEROGENEOUS NUCLEAR RIBONUCLEOPROTEIN-RELATED"/>
    <property type="match status" value="1"/>
</dbReference>
<feature type="domain" description="RRM" evidence="5">
    <location>
        <begin position="93"/>
        <end position="168"/>
    </location>
</feature>
<feature type="compositionally biased region" description="Basic and acidic residues" evidence="4">
    <location>
        <begin position="498"/>
        <end position="516"/>
    </location>
</feature>
<feature type="region of interest" description="Disordered" evidence="4">
    <location>
        <begin position="1"/>
        <end position="78"/>
    </location>
</feature>
<protein>
    <recommendedName>
        <fullName evidence="5">RRM domain-containing protein</fullName>
    </recommendedName>
</protein>
<dbReference type="CDD" id="cd12254">
    <property type="entry name" value="RRM_hnRNPH_ESRPs_RBM12_like"/>
    <property type="match status" value="2"/>
</dbReference>
<feature type="region of interest" description="Disordered" evidence="4">
    <location>
        <begin position="455"/>
        <end position="568"/>
    </location>
</feature>
<dbReference type="Gene3D" id="3.30.70.330">
    <property type="match status" value="3"/>
</dbReference>
<evidence type="ECO:0000256" key="4">
    <source>
        <dbReference type="SAM" id="MobiDB-lite"/>
    </source>
</evidence>
<feature type="compositionally biased region" description="Basic and acidic residues" evidence="4">
    <location>
        <begin position="8"/>
        <end position="26"/>
    </location>
</feature>